<dbReference type="GO" id="GO:0005741">
    <property type="term" value="C:mitochondrial outer membrane"/>
    <property type="evidence" value="ECO:0007669"/>
    <property type="project" value="UniProtKB-SubCell"/>
</dbReference>
<dbReference type="InterPro" id="IPR027246">
    <property type="entry name" value="Porin_Euk/Tom40"/>
</dbReference>
<dbReference type="Pfam" id="PF01459">
    <property type="entry name" value="Porin_3"/>
    <property type="match status" value="1"/>
</dbReference>
<dbReference type="Gene3D" id="2.40.160.10">
    <property type="entry name" value="Porin"/>
    <property type="match status" value="1"/>
</dbReference>
<evidence type="ECO:0000313" key="10">
    <source>
        <dbReference type="EMBL" id="KAI1618044.1"/>
    </source>
</evidence>
<comment type="similarity">
    <text evidence="2">Belongs to the Tom40 family.</text>
</comment>
<keyword evidence="8" id="KW-0496">Mitochondrion</keyword>
<comment type="caution">
    <text evidence="10">The sequence shown here is derived from an EMBL/GenBank/DDBJ whole genome shotgun (WGS) entry which is preliminary data.</text>
</comment>
<dbReference type="EMBL" id="MU404350">
    <property type="protein sequence ID" value="KAI1618044.1"/>
    <property type="molecule type" value="Genomic_DNA"/>
</dbReference>
<dbReference type="InterPro" id="IPR023614">
    <property type="entry name" value="Porin_dom_sf"/>
</dbReference>
<reference evidence="10" key="1">
    <citation type="journal article" date="2022" name="bioRxiv">
        <title>Deciphering the potential niche of two novel black yeast fungi from a biological soil crust based on their genomes, phenotypes, and melanin regulation.</title>
        <authorList>
            <consortium name="DOE Joint Genome Institute"/>
            <person name="Carr E.C."/>
            <person name="Barton Q."/>
            <person name="Grambo S."/>
            <person name="Sullivan M."/>
            <person name="Renfro C.M."/>
            <person name="Kuo A."/>
            <person name="Pangilinan J."/>
            <person name="Lipzen A."/>
            <person name="Keymanesh K."/>
            <person name="Savage E."/>
            <person name="Barry K."/>
            <person name="Grigoriev I.V."/>
            <person name="Riekhof W.R."/>
            <person name="Harris S.S."/>
        </authorList>
    </citation>
    <scope>NUCLEOTIDE SEQUENCE</scope>
    <source>
        <strain evidence="10">JF 03-4F</strain>
    </source>
</reference>
<sequence>MAVVEEKSASSPLGFLTDNALSLAISDTYANLQERRKLLGLHNPGTVDGIAREVQKDVLLSNFMFSGLRCDLQKVFSINPLFRLQHGFAMGSQALPPWQLMALYGNSSVFMQAAYSSDKSLTAWGNLRWTPQFVTKTQTSIDPRQAQTMIQIDNEYTGDDFSASVKAISPSILDGGLTGIFIGSYLQSLTPSLSLGLEGVWQRAALNSKPETAMSYCARYRGTDWVASAQYLAQGSLGASYWKRLTERVEAGADCQVQFAPGMGGSGGLFGGIRREGNTTLGVKYTFNTAVYRAQVDSAGKFGVVLEKRVAAPVTVTFAAEIDQWKNTHKLGLAVSLEGAPEELEEIAQRPENQTTLPPPI</sequence>
<dbReference type="Proteomes" id="UP001203852">
    <property type="component" value="Unassembled WGS sequence"/>
</dbReference>
<evidence type="ECO:0000256" key="7">
    <source>
        <dbReference type="ARBA" id="ARBA00022927"/>
    </source>
</evidence>
<keyword evidence="7" id="KW-0653">Protein transport</keyword>
<dbReference type="GO" id="GO:0030150">
    <property type="term" value="P:protein import into mitochondrial matrix"/>
    <property type="evidence" value="ECO:0007669"/>
    <property type="project" value="InterPro"/>
</dbReference>
<evidence type="ECO:0000256" key="4">
    <source>
        <dbReference type="ARBA" id="ARBA00022452"/>
    </source>
</evidence>
<proteinExistence type="inferred from homology"/>
<dbReference type="InterPro" id="IPR037930">
    <property type="entry name" value="Tom40"/>
</dbReference>
<keyword evidence="5" id="KW-0812">Transmembrane</keyword>
<evidence type="ECO:0000313" key="11">
    <source>
        <dbReference type="Proteomes" id="UP001203852"/>
    </source>
</evidence>
<keyword evidence="4" id="KW-1134">Transmembrane beta strand</keyword>
<name>A0AAN6E4Q5_9EURO</name>
<dbReference type="PANTHER" id="PTHR10802">
    <property type="entry name" value="MITOCHONDRIAL IMPORT RECEPTOR SUBUNIT TOM40"/>
    <property type="match status" value="1"/>
</dbReference>
<evidence type="ECO:0000256" key="9">
    <source>
        <dbReference type="ARBA" id="ARBA00023136"/>
    </source>
</evidence>
<evidence type="ECO:0000256" key="6">
    <source>
        <dbReference type="ARBA" id="ARBA00022787"/>
    </source>
</evidence>
<keyword evidence="11" id="KW-1185">Reference proteome</keyword>
<dbReference type="GO" id="GO:0008320">
    <property type="term" value="F:protein transmembrane transporter activity"/>
    <property type="evidence" value="ECO:0007669"/>
    <property type="project" value="InterPro"/>
</dbReference>
<evidence type="ECO:0000256" key="3">
    <source>
        <dbReference type="ARBA" id="ARBA00022448"/>
    </source>
</evidence>
<organism evidence="10 11">
    <name type="scientific">Exophiala viscosa</name>
    <dbReference type="NCBI Taxonomy" id="2486360"/>
    <lineage>
        <taxon>Eukaryota</taxon>
        <taxon>Fungi</taxon>
        <taxon>Dikarya</taxon>
        <taxon>Ascomycota</taxon>
        <taxon>Pezizomycotina</taxon>
        <taxon>Eurotiomycetes</taxon>
        <taxon>Chaetothyriomycetidae</taxon>
        <taxon>Chaetothyriales</taxon>
        <taxon>Herpotrichiellaceae</taxon>
        <taxon>Exophiala</taxon>
    </lineage>
</organism>
<dbReference type="AlphaFoldDB" id="A0AAN6E4Q5"/>
<evidence type="ECO:0000256" key="5">
    <source>
        <dbReference type="ARBA" id="ARBA00022692"/>
    </source>
</evidence>
<protein>
    <submittedName>
        <fullName evidence="10">Mitochondrial import receptor subunit TOM40</fullName>
    </submittedName>
</protein>
<comment type="subcellular location">
    <subcellularLocation>
        <location evidence="1">Mitochondrion outer membrane</location>
        <topology evidence="1">Multi-pass membrane protein</topology>
    </subcellularLocation>
</comment>
<accession>A0AAN6E4Q5</accession>
<keyword evidence="3" id="KW-0813">Transport</keyword>
<gene>
    <name evidence="10" type="ORF">EDD36DRAFT_459702</name>
</gene>
<evidence type="ECO:0000256" key="1">
    <source>
        <dbReference type="ARBA" id="ARBA00004374"/>
    </source>
</evidence>
<evidence type="ECO:0000256" key="8">
    <source>
        <dbReference type="ARBA" id="ARBA00023128"/>
    </source>
</evidence>
<keyword evidence="6" id="KW-1000">Mitochondrion outer membrane</keyword>
<keyword evidence="10" id="KW-0675">Receptor</keyword>
<keyword evidence="9" id="KW-0472">Membrane</keyword>
<evidence type="ECO:0000256" key="2">
    <source>
        <dbReference type="ARBA" id="ARBA00010510"/>
    </source>
</evidence>
<dbReference type="CDD" id="cd07305">
    <property type="entry name" value="Porin3_Tom40"/>
    <property type="match status" value="1"/>
</dbReference>